<keyword evidence="4" id="KW-0762">Sugar transport</keyword>
<proteinExistence type="predicted"/>
<dbReference type="InterPro" id="IPR050549">
    <property type="entry name" value="MFS_Trehalose_Transporter"/>
</dbReference>
<feature type="transmembrane region" description="Helical" evidence="9">
    <location>
        <begin position="258"/>
        <end position="278"/>
    </location>
</feature>
<feature type="transmembrane region" description="Helical" evidence="9">
    <location>
        <begin position="323"/>
        <end position="345"/>
    </location>
</feature>
<keyword evidence="8" id="KW-0325">Glycoprotein</keyword>
<keyword evidence="6 9" id="KW-1133">Transmembrane helix</keyword>
<evidence type="ECO:0000313" key="11">
    <source>
        <dbReference type="EMBL" id="CAG9773555.1"/>
    </source>
</evidence>
<evidence type="ECO:0000256" key="4">
    <source>
        <dbReference type="ARBA" id="ARBA00022597"/>
    </source>
</evidence>
<comment type="subcellular location">
    <subcellularLocation>
        <location evidence="1">Cell membrane</location>
        <topology evidence="1">Multi-pass membrane protein</topology>
    </subcellularLocation>
</comment>
<dbReference type="GO" id="GO:0005886">
    <property type="term" value="C:plasma membrane"/>
    <property type="evidence" value="ECO:0007669"/>
    <property type="project" value="UniProtKB-SubCell"/>
</dbReference>
<dbReference type="PROSITE" id="PS50850">
    <property type="entry name" value="MFS"/>
    <property type="match status" value="1"/>
</dbReference>
<evidence type="ECO:0000256" key="6">
    <source>
        <dbReference type="ARBA" id="ARBA00022989"/>
    </source>
</evidence>
<keyword evidence="7 9" id="KW-0472">Membrane</keyword>
<dbReference type="Gene3D" id="1.20.1250.20">
    <property type="entry name" value="MFS general substrate transporter like domains"/>
    <property type="match status" value="1"/>
</dbReference>
<feature type="transmembrane region" description="Helical" evidence="9">
    <location>
        <begin position="90"/>
        <end position="108"/>
    </location>
</feature>
<feature type="transmembrane region" description="Helical" evidence="9">
    <location>
        <begin position="393"/>
        <end position="416"/>
    </location>
</feature>
<keyword evidence="12" id="KW-1185">Reference proteome</keyword>
<keyword evidence="5 9" id="KW-0812">Transmembrane</keyword>
<sequence length="464" mass="52154">MKLPSFPDSFFTYFSAVAVNLLTYGGGMAYGWSSPALPKLNGQVDPEHNPLSQPITVREESWIASLLSLGAMISPLLAEFISEKIGRKKTLLALSLPMIIGHFIMIFANNVLHFYIARFLMGLTEGCIFSIIPVYSAEISEKHNRGTIGAIMLLFISIGHFSSSTIGPYVSLQNFGIISLVPCLLFLIIFGIFVPETPYFYVLVDKTDYARKCLKKLRRKDDIDEEMEEIIKGVKELKGTQDKNPYKELFTDKHSVRAFLIALNLMVLQQFTGLIYIVDYTQKIFDSAQTPLNGDISVILVTTIQVFSIASSTNTIDRVNRKVLLIISLIIIFLLQIILGAFFYLQQNNVDLKQVSWLPIACLMIFIMAFQLGIGPISYIFPGEILEPNVKSLGNTLVMSLGLLAEFGIATLFPLMSDQIGFYVPFWIFALTSFVAVFFVWFCVPETRGKSFLQIQNDVRNKEK</sequence>
<reference evidence="11" key="1">
    <citation type="submission" date="2022-01" db="EMBL/GenBank/DDBJ databases">
        <authorList>
            <person name="King R."/>
        </authorList>
    </citation>
    <scope>NUCLEOTIDE SEQUENCE</scope>
</reference>
<feature type="transmembrane region" description="Helical" evidence="9">
    <location>
        <begin position="422"/>
        <end position="444"/>
    </location>
</feature>
<dbReference type="PRINTS" id="PR00171">
    <property type="entry name" value="SUGRTRNSPORT"/>
</dbReference>
<feature type="domain" description="Major facilitator superfamily (MFS) profile" evidence="10">
    <location>
        <begin position="11"/>
        <end position="448"/>
    </location>
</feature>
<dbReference type="FunFam" id="1.20.1250.20:FF:000218">
    <property type="entry name" value="facilitated trehalose transporter Tret1"/>
    <property type="match status" value="1"/>
</dbReference>
<feature type="transmembrane region" description="Helical" evidence="9">
    <location>
        <begin position="12"/>
        <end position="32"/>
    </location>
</feature>
<evidence type="ECO:0000256" key="8">
    <source>
        <dbReference type="ARBA" id="ARBA00023180"/>
    </source>
</evidence>
<evidence type="ECO:0000256" key="5">
    <source>
        <dbReference type="ARBA" id="ARBA00022692"/>
    </source>
</evidence>
<feature type="transmembrane region" description="Helical" evidence="9">
    <location>
        <begin position="147"/>
        <end position="169"/>
    </location>
</feature>
<organism evidence="11 12">
    <name type="scientific">Ceutorhynchus assimilis</name>
    <name type="common">cabbage seed weevil</name>
    <dbReference type="NCBI Taxonomy" id="467358"/>
    <lineage>
        <taxon>Eukaryota</taxon>
        <taxon>Metazoa</taxon>
        <taxon>Ecdysozoa</taxon>
        <taxon>Arthropoda</taxon>
        <taxon>Hexapoda</taxon>
        <taxon>Insecta</taxon>
        <taxon>Pterygota</taxon>
        <taxon>Neoptera</taxon>
        <taxon>Endopterygota</taxon>
        <taxon>Coleoptera</taxon>
        <taxon>Polyphaga</taxon>
        <taxon>Cucujiformia</taxon>
        <taxon>Curculionidae</taxon>
        <taxon>Ceutorhynchinae</taxon>
        <taxon>Ceutorhynchus</taxon>
    </lineage>
</organism>
<evidence type="ECO:0000313" key="12">
    <source>
        <dbReference type="Proteomes" id="UP001152799"/>
    </source>
</evidence>
<dbReference type="GO" id="GO:0022857">
    <property type="term" value="F:transmembrane transporter activity"/>
    <property type="evidence" value="ECO:0007669"/>
    <property type="project" value="InterPro"/>
</dbReference>
<evidence type="ECO:0000256" key="2">
    <source>
        <dbReference type="ARBA" id="ARBA00022448"/>
    </source>
</evidence>
<dbReference type="InterPro" id="IPR036259">
    <property type="entry name" value="MFS_trans_sf"/>
</dbReference>
<dbReference type="AlphaFoldDB" id="A0A9N9QSA2"/>
<dbReference type="PROSITE" id="PS00217">
    <property type="entry name" value="SUGAR_TRANSPORT_2"/>
    <property type="match status" value="1"/>
</dbReference>
<dbReference type="InterPro" id="IPR005829">
    <property type="entry name" value="Sugar_transporter_CS"/>
</dbReference>
<feature type="transmembrane region" description="Helical" evidence="9">
    <location>
        <begin position="114"/>
        <end position="135"/>
    </location>
</feature>
<dbReference type="SUPFAM" id="SSF103473">
    <property type="entry name" value="MFS general substrate transporter"/>
    <property type="match status" value="1"/>
</dbReference>
<name>A0A9N9QSA2_9CUCU</name>
<evidence type="ECO:0000256" key="1">
    <source>
        <dbReference type="ARBA" id="ARBA00004651"/>
    </source>
</evidence>
<dbReference type="InterPro" id="IPR020846">
    <property type="entry name" value="MFS_dom"/>
</dbReference>
<feature type="transmembrane region" description="Helical" evidence="9">
    <location>
        <begin position="298"/>
        <end position="316"/>
    </location>
</feature>
<evidence type="ECO:0000259" key="10">
    <source>
        <dbReference type="PROSITE" id="PS50850"/>
    </source>
</evidence>
<evidence type="ECO:0000256" key="3">
    <source>
        <dbReference type="ARBA" id="ARBA00022475"/>
    </source>
</evidence>
<dbReference type="Proteomes" id="UP001152799">
    <property type="component" value="Chromosome 9"/>
</dbReference>
<dbReference type="Pfam" id="PF00083">
    <property type="entry name" value="Sugar_tr"/>
    <property type="match status" value="1"/>
</dbReference>
<evidence type="ECO:0000256" key="9">
    <source>
        <dbReference type="SAM" id="Phobius"/>
    </source>
</evidence>
<dbReference type="OrthoDB" id="8120565at2759"/>
<feature type="transmembrane region" description="Helical" evidence="9">
    <location>
        <begin position="175"/>
        <end position="194"/>
    </location>
</feature>
<gene>
    <name evidence="11" type="ORF">CEUTPL_LOCUS13944</name>
</gene>
<feature type="transmembrane region" description="Helical" evidence="9">
    <location>
        <begin position="357"/>
        <end position="381"/>
    </location>
</feature>
<dbReference type="InterPro" id="IPR003663">
    <property type="entry name" value="Sugar/inositol_transpt"/>
</dbReference>
<accession>A0A9N9QSA2</accession>
<keyword evidence="3" id="KW-1003">Cell membrane</keyword>
<evidence type="ECO:0000256" key="7">
    <source>
        <dbReference type="ARBA" id="ARBA00023136"/>
    </source>
</evidence>
<dbReference type="PANTHER" id="PTHR48021">
    <property type="match status" value="1"/>
</dbReference>
<keyword evidence="2" id="KW-0813">Transport</keyword>
<dbReference type="EMBL" id="OU892285">
    <property type="protein sequence ID" value="CAG9773555.1"/>
    <property type="molecule type" value="Genomic_DNA"/>
</dbReference>
<protein>
    <recommendedName>
        <fullName evidence="10">Major facilitator superfamily (MFS) profile domain-containing protein</fullName>
    </recommendedName>
</protein>
<dbReference type="PANTHER" id="PTHR48021:SF47">
    <property type="entry name" value="GH17672P"/>
    <property type="match status" value="1"/>
</dbReference>
<dbReference type="InterPro" id="IPR005828">
    <property type="entry name" value="MFS_sugar_transport-like"/>
</dbReference>